<evidence type="ECO:0000256" key="2">
    <source>
        <dbReference type="SAM" id="MobiDB-lite"/>
    </source>
</evidence>
<dbReference type="GO" id="GO:0034551">
    <property type="term" value="P:mitochondrial respiratory chain complex III assembly"/>
    <property type="evidence" value="ECO:0007669"/>
    <property type="project" value="TreeGrafter"/>
</dbReference>
<dbReference type="InterPro" id="IPR036020">
    <property type="entry name" value="WW_dom_sf"/>
</dbReference>
<dbReference type="Pfam" id="PF03981">
    <property type="entry name" value="Ubiq_cyt_C_chap"/>
    <property type="match status" value="1"/>
</dbReference>
<reference evidence="4 5" key="1">
    <citation type="submission" date="2019-01" db="EMBL/GenBank/DDBJ databases">
        <title>Nuclear Genome Assembly of the Microalgal Biofuel strain Nannochloropsis salina CCMP1776.</title>
        <authorList>
            <person name="Hovde B."/>
        </authorList>
    </citation>
    <scope>NUCLEOTIDE SEQUENCE [LARGE SCALE GENOMIC DNA]</scope>
    <source>
        <strain evidence="4 5">CCMP1776</strain>
    </source>
</reference>
<evidence type="ECO:0000259" key="3">
    <source>
        <dbReference type="PROSITE" id="PS50020"/>
    </source>
</evidence>
<dbReference type="PROSITE" id="PS50020">
    <property type="entry name" value="WW_DOMAIN_2"/>
    <property type="match status" value="1"/>
</dbReference>
<dbReference type="EMBL" id="SDOX01000108">
    <property type="protein sequence ID" value="TFJ82460.1"/>
    <property type="molecule type" value="Genomic_DNA"/>
</dbReference>
<dbReference type="CDD" id="cd00201">
    <property type="entry name" value="WW"/>
    <property type="match status" value="1"/>
</dbReference>
<dbReference type="SUPFAM" id="SSF51045">
    <property type="entry name" value="WW domain"/>
    <property type="match status" value="1"/>
</dbReference>
<comment type="caution">
    <text evidence="4">The sequence shown here is derived from an EMBL/GenBank/DDBJ whole genome shotgun (WGS) entry which is preliminary data.</text>
</comment>
<organism evidence="4 5">
    <name type="scientific">Nannochloropsis salina CCMP1776</name>
    <dbReference type="NCBI Taxonomy" id="1027361"/>
    <lineage>
        <taxon>Eukaryota</taxon>
        <taxon>Sar</taxon>
        <taxon>Stramenopiles</taxon>
        <taxon>Ochrophyta</taxon>
        <taxon>Eustigmatophyceae</taxon>
        <taxon>Eustigmatales</taxon>
        <taxon>Monodopsidaceae</taxon>
        <taxon>Microchloropsis</taxon>
        <taxon>Microchloropsis salina</taxon>
    </lineage>
</organism>
<feature type="domain" description="WW" evidence="3">
    <location>
        <begin position="227"/>
        <end position="253"/>
    </location>
</feature>
<comment type="similarity">
    <text evidence="1">Belongs to the CBP3 family.</text>
</comment>
<dbReference type="Proteomes" id="UP000355283">
    <property type="component" value="Unassembled WGS sequence"/>
</dbReference>
<dbReference type="Gene3D" id="2.20.70.10">
    <property type="match status" value="1"/>
</dbReference>
<evidence type="ECO:0000313" key="5">
    <source>
        <dbReference type="Proteomes" id="UP000355283"/>
    </source>
</evidence>
<evidence type="ECO:0000256" key="1">
    <source>
        <dbReference type="ARBA" id="ARBA00006407"/>
    </source>
</evidence>
<dbReference type="AlphaFoldDB" id="A0A4D9CTH2"/>
<evidence type="ECO:0000313" key="4">
    <source>
        <dbReference type="EMBL" id="TFJ82460.1"/>
    </source>
</evidence>
<dbReference type="InterPro" id="IPR001202">
    <property type="entry name" value="WW_dom"/>
</dbReference>
<name>A0A4D9CTH2_9STRA</name>
<proteinExistence type="inferred from homology"/>
<gene>
    <name evidence="4" type="ORF">NSK_006235</name>
</gene>
<dbReference type="OrthoDB" id="10253878at2759"/>
<sequence>MKRTRNSEALLQSCISQAGNTIFYRAGRVSDSFRAAHGLLIVHVWMLHKRLLMEGEEGKILEEALFDRLWDETTARIRALKVNELSVNSYVKEVQAYSFGACVSYDAALTVDGEEGRLDEMAGALYRYVYLRDEHLTEDHVLVLARYVLREFDSLKTLPKEAIFESRFKWGPLPAWGRGEGGRAGRRMHPRFVTPDGKAVEEEEGEVGDGREEREEEEGEEDKRGEWRTAFSEQGRMYYWNVRTRVSTYEKPY</sequence>
<feature type="region of interest" description="Disordered" evidence="2">
    <location>
        <begin position="181"/>
        <end position="227"/>
    </location>
</feature>
<dbReference type="PANTHER" id="PTHR12184">
    <property type="entry name" value="UBIQUINOL-CYTOCHROME C REDUCTASE COMPLEX ASSEMBLY FACTOR 1 FAMILY MEMBER"/>
    <property type="match status" value="1"/>
</dbReference>
<keyword evidence="5" id="KW-1185">Reference proteome</keyword>
<dbReference type="Pfam" id="PF00397">
    <property type="entry name" value="WW"/>
    <property type="match status" value="1"/>
</dbReference>
<dbReference type="PANTHER" id="PTHR12184:SF1">
    <property type="entry name" value="UBIQUINOL-CYTOCHROME-C REDUCTASE COMPLEX ASSEMBLY FACTOR 1"/>
    <property type="match status" value="1"/>
</dbReference>
<accession>A0A4D9CTH2</accession>
<dbReference type="GO" id="GO:0005739">
    <property type="term" value="C:mitochondrion"/>
    <property type="evidence" value="ECO:0007669"/>
    <property type="project" value="TreeGrafter"/>
</dbReference>
<dbReference type="PROSITE" id="PS01159">
    <property type="entry name" value="WW_DOMAIN_1"/>
    <property type="match status" value="1"/>
</dbReference>
<dbReference type="InterPro" id="IPR021150">
    <property type="entry name" value="Ubiq_cyt_c_chap"/>
</dbReference>
<protein>
    <recommendedName>
        <fullName evidence="3">WW domain-containing protein</fullName>
    </recommendedName>
</protein>
<dbReference type="InterPro" id="IPR007129">
    <property type="entry name" value="Ubiqinol_cyt_c_chaperone_CPB3"/>
</dbReference>